<dbReference type="Proteomes" id="UP000245207">
    <property type="component" value="Unassembled WGS sequence"/>
</dbReference>
<organism evidence="2 3">
    <name type="scientific">Artemisia annua</name>
    <name type="common">Sweet wormwood</name>
    <dbReference type="NCBI Taxonomy" id="35608"/>
    <lineage>
        <taxon>Eukaryota</taxon>
        <taxon>Viridiplantae</taxon>
        <taxon>Streptophyta</taxon>
        <taxon>Embryophyta</taxon>
        <taxon>Tracheophyta</taxon>
        <taxon>Spermatophyta</taxon>
        <taxon>Magnoliopsida</taxon>
        <taxon>eudicotyledons</taxon>
        <taxon>Gunneridae</taxon>
        <taxon>Pentapetalae</taxon>
        <taxon>asterids</taxon>
        <taxon>campanulids</taxon>
        <taxon>Asterales</taxon>
        <taxon>Asteraceae</taxon>
        <taxon>Asteroideae</taxon>
        <taxon>Anthemideae</taxon>
        <taxon>Artemisiinae</taxon>
        <taxon>Artemisia</taxon>
    </lineage>
</organism>
<evidence type="ECO:0000313" key="2">
    <source>
        <dbReference type="EMBL" id="PWA88880.1"/>
    </source>
</evidence>
<keyword evidence="3" id="KW-1185">Reference proteome</keyword>
<feature type="compositionally biased region" description="Polar residues" evidence="1">
    <location>
        <begin position="111"/>
        <end position="139"/>
    </location>
</feature>
<dbReference type="OrthoDB" id="1939654at2759"/>
<feature type="compositionally biased region" description="Polar residues" evidence="1">
    <location>
        <begin position="401"/>
        <end position="423"/>
    </location>
</feature>
<dbReference type="PANTHER" id="PTHR35117:SF1">
    <property type="entry name" value="MYOSIN-M HEAVY PROTEIN"/>
    <property type="match status" value="1"/>
</dbReference>
<gene>
    <name evidence="2" type="ORF">CTI12_AA057520</name>
</gene>
<dbReference type="PANTHER" id="PTHR35117">
    <property type="entry name" value="MYOSIN-M HEAVY PROTEIN"/>
    <property type="match status" value="1"/>
</dbReference>
<evidence type="ECO:0000256" key="1">
    <source>
        <dbReference type="SAM" id="MobiDB-lite"/>
    </source>
</evidence>
<feature type="compositionally biased region" description="Polar residues" evidence="1">
    <location>
        <begin position="275"/>
        <end position="291"/>
    </location>
</feature>
<feature type="region of interest" description="Disordered" evidence="1">
    <location>
        <begin position="79"/>
        <end position="203"/>
    </location>
</feature>
<dbReference type="AlphaFoldDB" id="A0A2U1PSZ8"/>
<evidence type="ECO:0000313" key="3">
    <source>
        <dbReference type="Proteomes" id="UP000245207"/>
    </source>
</evidence>
<feature type="region of interest" description="Disordered" evidence="1">
    <location>
        <begin position="255"/>
        <end position="296"/>
    </location>
</feature>
<feature type="compositionally biased region" description="Polar residues" evidence="1">
    <location>
        <begin position="167"/>
        <end position="203"/>
    </location>
</feature>
<feature type="region of interest" description="Disordered" evidence="1">
    <location>
        <begin position="398"/>
        <end position="423"/>
    </location>
</feature>
<protein>
    <submittedName>
        <fullName evidence="2">Uncharacterized protein</fullName>
    </submittedName>
</protein>
<dbReference type="EMBL" id="PKPP01000770">
    <property type="protein sequence ID" value="PWA88880.1"/>
    <property type="molecule type" value="Genomic_DNA"/>
</dbReference>
<proteinExistence type="predicted"/>
<accession>A0A2U1PSZ8</accession>
<comment type="caution">
    <text evidence="2">The sequence shown here is derived from an EMBL/GenBank/DDBJ whole genome shotgun (WGS) entry which is preliminary data.</text>
</comment>
<name>A0A2U1PSZ8_ARTAN</name>
<sequence>MGAPRSLLSLGDMLDEYICLKEQKVILNQDKSRLDHEKSKILKLLYVVVSANFPVYHTPVMMSASRPSISISQNVTYSTPMTTTSQMGPKKRKNSKDVSSAPSLASKRSRAQPSTTKMITQPSGASNTQQITPVPSTSPVLAPPKPSPLQGSSVAKCLFNPAPQTPSPSTTDKSVSPADNQTPPSMNKKTVSPQQHFTSTNRTVITSETIQVSPMKQVSYYSIERNHCISSPMKPTTSKRFSTAKGRLDFDGSEMTASDVAVSDVPTSDVPASDVPTSDIPTSDENTTGSPSEDDAFDFDLPNLDCLADFNLTDLLGDFDDGEGLNYFNGSSPETLSGSPDTVADGSIIGDHELISGMSSTVTEIRSEQDMNAPAGPNSVTSMRSVTKCIKVFSPVKSRKSTGSGYETCDADQQSSCNTLTLA</sequence>
<reference evidence="2 3" key="1">
    <citation type="journal article" date="2018" name="Mol. Plant">
        <title>The genome of Artemisia annua provides insight into the evolution of Asteraceae family and artemisinin biosynthesis.</title>
        <authorList>
            <person name="Shen Q."/>
            <person name="Zhang L."/>
            <person name="Liao Z."/>
            <person name="Wang S."/>
            <person name="Yan T."/>
            <person name="Shi P."/>
            <person name="Liu M."/>
            <person name="Fu X."/>
            <person name="Pan Q."/>
            <person name="Wang Y."/>
            <person name="Lv Z."/>
            <person name="Lu X."/>
            <person name="Zhang F."/>
            <person name="Jiang W."/>
            <person name="Ma Y."/>
            <person name="Chen M."/>
            <person name="Hao X."/>
            <person name="Li L."/>
            <person name="Tang Y."/>
            <person name="Lv G."/>
            <person name="Zhou Y."/>
            <person name="Sun X."/>
            <person name="Brodelius P.E."/>
            <person name="Rose J.K.C."/>
            <person name="Tang K."/>
        </authorList>
    </citation>
    <scope>NUCLEOTIDE SEQUENCE [LARGE SCALE GENOMIC DNA]</scope>
    <source>
        <strain evidence="3">cv. Huhao1</strain>
        <tissue evidence="2">Leaf</tissue>
    </source>
</reference>
<dbReference type="STRING" id="35608.A0A2U1PSZ8"/>